<feature type="region of interest" description="Disordered" evidence="1">
    <location>
        <begin position="1"/>
        <end position="101"/>
    </location>
</feature>
<feature type="compositionally biased region" description="Polar residues" evidence="1">
    <location>
        <begin position="515"/>
        <end position="527"/>
    </location>
</feature>
<keyword evidence="2" id="KW-0167">Capsid protein</keyword>
<evidence type="ECO:0000256" key="1">
    <source>
        <dbReference type="SAM" id="MobiDB-lite"/>
    </source>
</evidence>
<sequence length="527" mass="58313">MPKRSARKVDRESGMNRVSLPRRSRKPAPPPSSSSDEFLSSDSELESELDMPAKDDSRRKRKPPPPPARKGKKDGRTRDFKGEEDDHSDLDDQKKKESDSAVAPHRTILLAASYHIGISSISRSSVSSFVPSSANFFAMVSAICNVLVENTLIHELCPSFFTPAMFLYFGHVYYYQVLRARSAAGSDVLTRIERRALTYYERVGQPESWSIPGPLLGFLEYFAAHRTEDPFFGWIVPALPDFSALSSHSLRNLSAVPGAVRVPIIPAMHKFLSNFSIDTVFWDNEILYPTNPTLAADDTFLGLNASTAVSASFQALAFSAAWLCPCETNNNIGSYDLEIKRSRILRWNVPDVQEDANLSSLPAFLGFNDDSSFYWMKNLLSMAEVCCRFFPGSGTLSSVSPLTTLGVATRVAYNRTEPRLPRDSVWYHPRSGFSLKFKGYSNTENGLLDTKMSLTVSANACFSTNVIPAICGNSTAQEQGPFFVNDPLAANNFEFMAVPVTEGSSREDPAGNFKQLASRQYSNKAGK</sequence>
<dbReference type="EMBL" id="KY420048">
    <property type="protein sequence ID" value="ATS94411.1"/>
    <property type="molecule type" value="Genomic_RNA"/>
</dbReference>
<protein>
    <submittedName>
        <fullName evidence="2">Coat protein</fullName>
    </submittedName>
</protein>
<proteinExistence type="predicted"/>
<dbReference type="GO" id="GO:0019028">
    <property type="term" value="C:viral capsid"/>
    <property type="evidence" value="ECO:0007669"/>
    <property type="project" value="UniProtKB-KW"/>
</dbReference>
<feature type="compositionally biased region" description="Basic residues" evidence="1">
    <location>
        <begin position="59"/>
        <end position="73"/>
    </location>
</feature>
<keyword evidence="2" id="KW-0946">Virion</keyword>
<organism evidence="2">
    <name type="scientific">Podosphaera prunicola partitivirus 1</name>
    <dbReference type="NCBI Taxonomy" id="2052567"/>
    <lineage>
        <taxon>Viruses</taxon>
        <taxon>Riboviria</taxon>
        <taxon>Orthornavirae</taxon>
        <taxon>Pisuviricota</taxon>
        <taxon>Duplopiviricetes</taxon>
        <taxon>Durnavirales</taxon>
        <taxon>Partitiviridae</taxon>
    </lineage>
</organism>
<evidence type="ECO:0000313" key="2">
    <source>
        <dbReference type="EMBL" id="ATS94411.1"/>
    </source>
</evidence>
<name>A0A2P9JAN4_9VIRU</name>
<feature type="compositionally biased region" description="Basic and acidic residues" evidence="1">
    <location>
        <begin position="90"/>
        <end position="99"/>
    </location>
</feature>
<feature type="compositionally biased region" description="Low complexity" evidence="1">
    <location>
        <begin position="33"/>
        <end position="42"/>
    </location>
</feature>
<feature type="region of interest" description="Disordered" evidence="1">
    <location>
        <begin position="503"/>
        <end position="527"/>
    </location>
</feature>
<accession>A0A2P9JAN4</accession>
<reference evidence="2" key="1">
    <citation type="submission" date="2017-01" db="EMBL/GenBank/DDBJ databases">
        <title>Next generation sequencing analysis of double-stranded RNAs from sweet cherry powdery mildew fungus Podosphaera prunicola.</title>
        <authorList>
            <person name="Pandey B."/>
            <person name="Rayapati N.A."/>
            <person name="Grove G.G."/>
        </authorList>
    </citation>
    <scope>NUCLEOTIDE SEQUENCE</scope>
    <source>
        <strain evidence="2">Cpm 1b</strain>
    </source>
</reference>